<dbReference type="PANTHER" id="PTHR10587">
    <property type="entry name" value="GLYCOSYL TRANSFERASE-RELATED"/>
    <property type="match status" value="1"/>
</dbReference>
<comment type="caution">
    <text evidence="3">The sequence shown here is derived from an EMBL/GenBank/DDBJ whole genome shotgun (WGS) entry which is preliminary data.</text>
</comment>
<feature type="signal peptide" evidence="1">
    <location>
        <begin position="1"/>
        <end position="25"/>
    </location>
</feature>
<dbReference type="InterPro" id="IPR050248">
    <property type="entry name" value="Polysacc_deacetylase_ArnD"/>
</dbReference>
<protein>
    <submittedName>
        <fullName evidence="3">Polysaccharide deacetylase</fullName>
    </submittedName>
</protein>
<dbReference type="InterPro" id="IPR002509">
    <property type="entry name" value="NODB_dom"/>
</dbReference>
<organism evidence="3 4">
    <name type="scientific">Clostridium botulinum</name>
    <dbReference type="NCBI Taxonomy" id="1491"/>
    <lineage>
        <taxon>Bacteria</taxon>
        <taxon>Bacillati</taxon>
        <taxon>Bacillota</taxon>
        <taxon>Clostridia</taxon>
        <taxon>Eubacteriales</taxon>
        <taxon>Clostridiaceae</taxon>
        <taxon>Clostridium</taxon>
    </lineage>
</organism>
<dbReference type="AlphaFoldDB" id="A0A6M0T126"/>
<dbReference type="PANTHER" id="PTHR10587:SF125">
    <property type="entry name" value="POLYSACCHARIDE DEACETYLASE YHEN-RELATED"/>
    <property type="match status" value="1"/>
</dbReference>
<dbReference type="EMBL" id="SGJP01000032">
    <property type="protein sequence ID" value="NFA61476.1"/>
    <property type="molecule type" value="Genomic_DNA"/>
</dbReference>
<evidence type="ECO:0000313" key="3">
    <source>
        <dbReference type="EMBL" id="NFA61476.1"/>
    </source>
</evidence>
<dbReference type="SUPFAM" id="SSF88713">
    <property type="entry name" value="Glycoside hydrolase/deacetylase"/>
    <property type="match status" value="1"/>
</dbReference>
<accession>A0A6M0T126</accession>
<evidence type="ECO:0000313" key="4">
    <source>
        <dbReference type="Proteomes" id="UP000473089"/>
    </source>
</evidence>
<dbReference type="Proteomes" id="UP000473089">
    <property type="component" value="Unassembled WGS sequence"/>
</dbReference>
<dbReference type="Pfam" id="PF01522">
    <property type="entry name" value="Polysacc_deac_1"/>
    <property type="match status" value="1"/>
</dbReference>
<dbReference type="CDD" id="cd10944">
    <property type="entry name" value="CE4_SmPgdA_like"/>
    <property type="match status" value="1"/>
</dbReference>
<name>A0A6M0T126_CLOBO</name>
<evidence type="ECO:0000259" key="2">
    <source>
        <dbReference type="PROSITE" id="PS51677"/>
    </source>
</evidence>
<feature type="chain" id="PRO_5026668046" evidence="1">
    <location>
        <begin position="26"/>
        <end position="243"/>
    </location>
</feature>
<dbReference type="GO" id="GO:0005975">
    <property type="term" value="P:carbohydrate metabolic process"/>
    <property type="evidence" value="ECO:0007669"/>
    <property type="project" value="InterPro"/>
</dbReference>
<feature type="domain" description="NodB homology" evidence="2">
    <location>
        <begin position="40"/>
        <end position="226"/>
    </location>
</feature>
<sequence length="243" mass="28345">MKNFLVKVSISFILLVCMSSGYVFAFNEEPKIDNNAEENKIVYLTFDDGPSKNTDKVLDILNKYNVKATFFLIGNQIEGEEDVVKRIQDEGHGIGLHTYTHDFKKIYSSNKVFIDEMIECQEEIYRVTNTKPNIIRFPGGSVKRLNKKFKKKLEEKDFKVYDWNVDSQDGIKPKMSPDRIFKKATESNAKEEPIILLMHCDYMHNNTCKALPSIIKFYKDRGYEFKTISDKTPECYFPLKKNK</sequence>
<proteinExistence type="predicted"/>
<dbReference type="InterPro" id="IPR011330">
    <property type="entry name" value="Glyco_hydro/deAcase_b/a-brl"/>
</dbReference>
<dbReference type="GO" id="GO:0016810">
    <property type="term" value="F:hydrolase activity, acting on carbon-nitrogen (but not peptide) bonds"/>
    <property type="evidence" value="ECO:0007669"/>
    <property type="project" value="InterPro"/>
</dbReference>
<reference evidence="3 4" key="1">
    <citation type="submission" date="2019-02" db="EMBL/GenBank/DDBJ databases">
        <title>Genome sequencing of Clostridium botulinum clinical isolates.</title>
        <authorList>
            <person name="Brunt J."/>
            <person name="Van Vliet A.H.M."/>
            <person name="Stringer S.C."/>
            <person name="Grant K.A."/>
            <person name="Carter A.C."/>
            <person name="Peck M.W."/>
        </authorList>
    </citation>
    <scope>NUCLEOTIDE SEQUENCE [LARGE SCALE GENOMIC DNA]</scope>
    <source>
        <strain evidence="3 4">R1125/03</strain>
    </source>
</reference>
<dbReference type="Gene3D" id="3.20.20.370">
    <property type="entry name" value="Glycoside hydrolase/deacetylase"/>
    <property type="match status" value="1"/>
</dbReference>
<gene>
    <name evidence="3" type="ORF">EXM42_14045</name>
</gene>
<dbReference type="PROSITE" id="PS51677">
    <property type="entry name" value="NODB"/>
    <property type="match status" value="1"/>
</dbReference>
<keyword evidence="1" id="KW-0732">Signal</keyword>
<evidence type="ECO:0000256" key="1">
    <source>
        <dbReference type="SAM" id="SignalP"/>
    </source>
</evidence>